<evidence type="ECO:0000256" key="9">
    <source>
        <dbReference type="ARBA" id="ARBA00022803"/>
    </source>
</evidence>
<keyword evidence="12" id="KW-0882">Thioester bond</keyword>
<evidence type="ECO:0000256" key="12">
    <source>
        <dbReference type="ARBA" id="ARBA00022966"/>
    </source>
</evidence>
<evidence type="ECO:0000256" key="1">
    <source>
        <dbReference type="ARBA" id="ARBA00004275"/>
    </source>
</evidence>
<evidence type="ECO:0000256" key="2">
    <source>
        <dbReference type="ARBA" id="ARBA00004496"/>
    </source>
</evidence>
<dbReference type="SMART" id="SM00028">
    <property type="entry name" value="TPR"/>
    <property type="match status" value="4"/>
</dbReference>
<reference evidence="17" key="1">
    <citation type="submission" date="2018-03" db="EMBL/GenBank/DDBJ databases">
        <authorList>
            <person name="Guldener U."/>
        </authorList>
    </citation>
    <scope>NUCLEOTIDE SEQUENCE</scope>
</reference>
<protein>
    <recommendedName>
        <fullName evidence="4">Peroxisomal targeting signal receptor</fullName>
    </recommendedName>
    <alternativeName>
        <fullName evidence="14">Peroxin-5</fullName>
    </alternativeName>
</protein>
<dbReference type="GO" id="GO:0005829">
    <property type="term" value="C:cytosol"/>
    <property type="evidence" value="ECO:0007669"/>
    <property type="project" value="TreeGrafter"/>
</dbReference>
<keyword evidence="10" id="KW-0832">Ubl conjugation</keyword>
<dbReference type="InterPro" id="IPR024111">
    <property type="entry name" value="PEX5/PEX5L"/>
</dbReference>
<dbReference type="SUPFAM" id="SSF48452">
    <property type="entry name" value="TPR-like"/>
    <property type="match status" value="1"/>
</dbReference>
<evidence type="ECO:0000256" key="16">
    <source>
        <dbReference type="SAM" id="MobiDB-lite"/>
    </source>
</evidence>
<dbReference type="GO" id="GO:0005778">
    <property type="term" value="C:peroxisomal membrane"/>
    <property type="evidence" value="ECO:0007669"/>
    <property type="project" value="TreeGrafter"/>
</dbReference>
<dbReference type="InterPro" id="IPR011990">
    <property type="entry name" value="TPR-like_helical_dom_sf"/>
</dbReference>
<feature type="compositionally biased region" description="Polar residues" evidence="16">
    <location>
        <begin position="12"/>
        <end position="22"/>
    </location>
</feature>
<feature type="region of interest" description="Disordered" evidence="16">
    <location>
        <begin position="1"/>
        <end position="49"/>
    </location>
</feature>
<feature type="compositionally biased region" description="Basic and acidic residues" evidence="16">
    <location>
        <begin position="23"/>
        <end position="36"/>
    </location>
</feature>
<keyword evidence="9 15" id="KW-0802">TPR repeat</keyword>
<evidence type="ECO:0000313" key="17">
    <source>
        <dbReference type="EMBL" id="SPO04249.1"/>
    </source>
</evidence>
<keyword evidence="7" id="KW-1017">Isopeptide bond</keyword>
<dbReference type="GO" id="GO:0005052">
    <property type="term" value="F:peroxisome matrix targeting signal-1 binding"/>
    <property type="evidence" value="ECO:0007669"/>
    <property type="project" value="TreeGrafter"/>
</dbReference>
<keyword evidence="18" id="KW-1185">Reference proteome</keyword>
<dbReference type="PANTHER" id="PTHR10130">
    <property type="entry name" value="PEROXISOMAL TARGETING SIGNAL 1 RECEPTOR PEX5"/>
    <property type="match status" value="1"/>
</dbReference>
<dbReference type="FunFam" id="1.25.40.10:FF:000218">
    <property type="entry name" value="Peroxisomal targeting signal receptor"/>
    <property type="match status" value="1"/>
</dbReference>
<feature type="region of interest" description="Disordered" evidence="16">
    <location>
        <begin position="221"/>
        <end position="247"/>
    </location>
</feature>
<name>A0AAE8N2D7_9PEZI</name>
<dbReference type="Proteomes" id="UP001187682">
    <property type="component" value="Unassembled WGS sequence"/>
</dbReference>
<feature type="repeat" description="TPR" evidence="15">
    <location>
        <begin position="349"/>
        <end position="382"/>
    </location>
</feature>
<accession>A0AAE8N2D7</accession>
<organism evidence="17 18">
    <name type="scientific">Cephalotrichum gorgonifer</name>
    <dbReference type="NCBI Taxonomy" id="2041049"/>
    <lineage>
        <taxon>Eukaryota</taxon>
        <taxon>Fungi</taxon>
        <taxon>Dikarya</taxon>
        <taxon>Ascomycota</taxon>
        <taxon>Pezizomycotina</taxon>
        <taxon>Sordariomycetes</taxon>
        <taxon>Hypocreomycetidae</taxon>
        <taxon>Microascales</taxon>
        <taxon>Microascaceae</taxon>
        <taxon>Cephalotrichum</taxon>
    </lineage>
</organism>
<feature type="region of interest" description="Disordered" evidence="16">
    <location>
        <begin position="583"/>
        <end position="603"/>
    </location>
</feature>
<keyword evidence="6" id="KW-0963">Cytoplasm</keyword>
<evidence type="ECO:0000256" key="5">
    <source>
        <dbReference type="ARBA" id="ARBA00022448"/>
    </source>
</evidence>
<evidence type="ECO:0000256" key="13">
    <source>
        <dbReference type="ARBA" id="ARBA00023140"/>
    </source>
</evidence>
<proteinExistence type="inferred from homology"/>
<dbReference type="Gene3D" id="1.25.40.10">
    <property type="entry name" value="Tetratricopeptide repeat domain"/>
    <property type="match status" value="1"/>
</dbReference>
<dbReference type="InterPro" id="IPR019734">
    <property type="entry name" value="TPR_rpt"/>
</dbReference>
<gene>
    <name evidence="17" type="ORF">DNG_06932</name>
</gene>
<evidence type="ECO:0000256" key="7">
    <source>
        <dbReference type="ARBA" id="ARBA00022499"/>
    </source>
</evidence>
<evidence type="ECO:0000256" key="14">
    <source>
        <dbReference type="ARBA" id="ARBA00032505"/>
    </source>
</evidence>
<feature type="repeat" description="TPR" evidence="15">
    <location>
        <begin position="460"/>
        <end position="493"/>
    </location>
</feature>
<feature type="repeat" description="TPR" evidence="15">
    <location>
        <begin position="502"/>
        <end position="535"/>
    </location>
</feature>
<evidence type="ECO:0000256" key="6">
    <source>
        <dbReference type="ARBA" id="ARBA00022490"/>
    </source>
</evidence>
<sequence length="651" mass="71090">MSFMGGGAECSTAGNPLSQMKSHMQDDKSLQRDRMGARGPGAAGGFRSANPAAQQDEMMNGFLNKGPTLQHEMPMQNGQSLIDTTQGIHLRASSASPTWAAGFHNQQNMDALRPQHSGSPFSPQEFARFNSSMSPASSSSVAAAPGVHQNAHTQPQMYGHGRLDMARPAFPMMAYGGMGYMQQQGSPLHQAQATSAKGKEKVVELDDEKWQEEFDRMALLDSQQSAEPGQKEGEADTRQNADGAVQSETMDGDFESIWRGIQDENATMKEMLDGDEEQVNWDNLEFTGFDDWSREMPRVPEEYLFEEENIFKSAPSAFDMGVKVMKEGGNLSLAALAFESAAQQNPDHVEAWVYLGLAQAQNEKEVAAIRALEQAVQLDPNNLEALMGLAVSYTNEGYDARAYRTLERWLSAKYPQIVPPDKLHPPAEVGFTEKAQLHRSVTDHFIQAAQLRPGGESMDPDVQVGLGVLFYGMEEYDKAVDCFRAALDSAELGSSTQREQVHLLWNRLGATLANSGSPEDAIGAYQKALTLQPNFVRARYNLGVSCISIGCLPEAAGHFLAALEMHKSIEKEGRAQAHEIIGTASSSSAGGGGGLGRGDLDEQLDRMSGQNRSTTLYDTLRRVFTQMGRRDLAEKVVVGVDPGIFRGEFEF</sequence>
<evidence type="ECO:0000256" key="3">
    <source>
        <dbReference type="ARBA" id="ARBA00005348"/>
    </source>
</evidence>
<dbReference type="Pfam" id="PF13432">
    <property type="entry name" value="TPR_16"/>
    <property type="match status" value="2"/>
</dbReference>
<dbReference type="GO" id="GO:0016560">
    <property type="term" value="P:protein import into peroxisome matrix, docking"/>
    <property type="evidence" value="ECO:0007669"/>
    <property type="project" value="TreeGrafter"/>
</dbReference>
<feature type="compositionally biased region" description="Basic and acidic residues" evidence="16">
    <location>
        <begin position="229"/>
        <end position="239"/>
    </location>
</feature>
<comment type="similarity">
    <text evidence="3">Belongs to the peroxisomal targeting signal receptor family.</text>
</comment>
<keyword evidence="8" id="KW-0677">Repeat</keyword>
<keyword evidence="5" id="KW-0813">Transport</keyword>
<evidence type="ECO:0000256" key="8">
    <source>
        <dbReference type="ARBA" id="ARBA00022737"/>
    </source>
</evidence>
<keyword evidence="17" id="KW-0675">Receptor</keyword>
<dbReference type="EMBL" id="ONZQ02000010">
    <property type="protein sequence ID" value="SPO04249.1"/>
    <property type="molecule type" value="Genomic_DNA"/>
</dbReference>
<evidence type="ECO:0000256" key="4">
    <source>
        <dbReference type="ARBA" id="ARBA00014710"/>
    </source>
</evidence>
<evidence type="ECO:0000256" key="10">
    <source>
        <dbReference type="ARBA" id="ARBA00022843"/>
    </source>
</evidence>
<dbReference type="AlphaFoldDB" id="A0AAE8N2D7"/>
<keyword evidence="13" id="KW-0576">Peroxisome</keyword>
<keyword evidence="11" id="KW-0653">Protein transport</keyword>
<dbReference type="PROSITE" id="PS50005">
    <property type="entry name" value="TPR"/>
    <property type="match status" value="3"/>
</dbReference>
<evidence type="ECO:0000256" key="11">
    <source>
        <dbReference type="ARBA" id="ARBA00022927"/>
    </source>
</evidence>
<dbReference type="PANTHER" id="PTHR10130:SF0">
    <property type="entry name" value="GH08708P"/>
    <property type="match status" value="1"/>
</dbReference>
<comment type="subcellular location">
    <subcellularLocation>
        <location evidence="2">Cytoplasm</location>
    </subcellularLocation>
    <subcellularLocation>
        <location evidence="1">Peroxisome</location>
    </subcellularLocation>
</comment>
<evidence type="ECO:0000256" key="15">
    <source>
        <dbReference type="PROSITE-ProRule" id="PRU00339"/>
    </source>
</evidence>
<comment type="caution">
    <text evidence="17">The sequence shown here is derived from an EMBL/GenBank/DDBJ whole genome shotgun (WGS) entry which is preliminary data.</text>
</comment>
<evidence type="ECO:0000313" key="18">
    <source>
        <dbReference type="Proteomes" id="UP001187682"/>
    </source>
</evidence>